<feature type="repeat" description="TPR" evidence="3">
    <location>
        <begin position="44"/>
        <end position="77"/>
    </location>
</feature>
<evidence type="ECO:0000313" key="5">
    <source>
        <dbReference type="EMBL" id="ADG78371.1"/>
    </source>
</evidence>
<dbReference type="InterPro" id="IPR019734">
    <property type="entry name" value="TPR_rpt"/>
</dbReference>
<keyword evidence="4" id="KW-0472">Membrane</keyword>
<dbReference type="Pfam" id="PF13432">
    <property type="entry name" value="TPR_16"/>
    <property type="match status" value="1"/>
</dbReference>
<evidence type="ECO:0000256" key="3">
    <source>
        <dbReference type="PROSITE-ProRule" id="PRU00339"/>
    </source>
</evidence>
<dbReference type="Proteomes" id="UP000001213">
    <property type="component" value="Chromosome"/>
</dbReference>
<dbReference type="Pfam" id="PF07719">
    <property type="entry name" value="TPR_2"/>
    <property type="match status" value="1"/>
</dbReference>
<dbReference type="SMART" id="SM00028">
    <property type="entry name" value="TPR"/>
    <property type="match status" value="3"/>
</dbReference>
<dbReference type="InterPro" id="IPR052658">
    <property type="entry name" value="TPR-containing"/>
</dbReference>
<sequence length="366" mass="39105">MTEREQVGADDRTLEKVGLLLETKQYTTAATLAGAFLTAHPSDPDALVALGRAQRGLGDHAAAIDCFGRALGVDPAHYAASVWLAGEFSEVGRHADALRTARALVRAYPDVAGSHFMLSSVALETGNKRLANEAMIAARTAVVLDPEVPEYHVNLGLAAHRSGDLRLAREATGQALRLDPNNAAALNNRGLMMKRFRSGRRAAEIDTYSRAAALDPLDSVARYNLEVVVYNTLARTGWYIALPMIAAIITSVLASRPTGGPLSSALVPAAVGCVLVVALWGGWVWFNVRRIPVDRRGVLRAVARSSGPIRAIGSSLGVFALATVAVIPLSITVTGLGAALFPLLIVHRIVEYTSRAMLRRRHPDRC</sequence>
<evidence type="ECO:0000256" key="1">
    <source>
        <dbReference type="ARBA" id="ARBA00022737"/>
    </source>
</evidence>
<keyword evidence="2 3" id="KW-0802">TPR repeat</keyword>
<dbReference type="EMBL" id="CP001966">
    <property type="protein sequence ID" value="ADG78371.1"/>
    <property type="molecule type" value="Genomic_DNA"/>
</dbReference>
<feature type="transmembrane region" description="Helical" evidence="4">
    <location>
        <begin position="266"/>
        <end position="286"/>
    </location>
</feature>
<evidence type="ECO:0000256" key="4">
    <source>
        <dbReference type="SAM" id="Phobius"/>
    </source>
</evidence>
<keyword evidence="6" id="KW-1185">Reference proteome</keyword>
<feature type="transmembrane region" description="Helical" evidence="4">
    <location>
        <begin position="236"/>
        <end position="254"/>
    </location>
</feature>
<accession>D5UM91</accession>
<protein>
    <submittedName>
        <fullName evidence="5">TPR repeat-containing protein</fullName>
    </submittedName>
</protein>
<evidence type="ECO:0000313" key="6">
    <source>
        <dbReference type="Proteomes" id="UP000001213"/>
    </source>
</evidence>
<dbReference type="eggNOG" id="COG0457">
    <property type="taxonomic scope" value="Bacteria"/>
</dbReference>
<dbReference type="RefSeq" id="WP_013126399.1">
    <property type="nucleotide sequence ID" value="NC_014158.1"/>
</dbReference>
<keyword evidence="4" id="KW-1133">Transmembrane helix</keyword>
<feature type="transmembrane region" description="Helical" evidence="4">
    <location>
        <begin position="333"/>
        <end position="350"/>
    </location>
</feature>
<name>D5UM91_TSUPD</name>
<dbReference type="HOGENOM" id="CLU_755968_0_0_11"/>
<feature type="repeat" description="TPR" evidence="3">
    <location>
        <begin position="149"/>
        <end position="182"/>
    </location>
</feature>
<evidence type="ECO:0000256" key="2">
    <source>
        <dbReference type="ARBA" id="ARBA00022803"/>
    </source>
</evidence>
<dbReference type="Gene3D" id="1.25.40.10">
    <property type="entry name" value="Tetratricopeptide repeat domain"/>
    <property type="match status" value="1"/>
</dbReference>
<organism evidence="5 6">
    <name type="scientific">Tsukamurella paurometabola (strain ATCC 8368 / DSM 20162 / CCUG 35730 / CIP 100753 / JCM 10117 / KCTC 9821 / NBRC 16120 / NCIMB 702349 / NCTC 13040)</name>
    <name type="common">Corynebacterium paurometabolum</name>
    <dbReference type="NCBI Taxonomy" id="521096"/>
    <lineage>
        <taxon>Bacteria</taxon>
        <taxon>Bacillati</taxon>
        <taxon>Actinomycetota</taxon>
        <taxon>Actinomycetes</taxon>
        <taxon>Mycobacteriales</taxon>
        <taxon>Tsukamurellaceae</taxon>
        <taxon>Tsukamurella</taxon>
    </lineage>
</organism>
<dbReference type="PROSITE" id="PS50005">
    <property type="entry name" value="TPR"/>
    <property type="match status" value="2"/>
</dbReference>
<keyword evidence="4" id="KW-0812">Transmembrane</keyword>
<proteinExistence type="predicted"/>
<reference evidence="5 6" key="2">
    <citation type="journal article" date="2011" name="Stand. Genomic Sci.">
        <title>Complete genome sequence of Tsukamurella paurometabola type strain (no. 33).</title>
        <authorList>
            <person name="Munk A.C."/>
            <person name="Lapidus A."/>
            <person name="Lucas S."/>
            <person name="Nolan M."/>
            <person name="Tice H."/>
            <person name="Cheng J.F."/>
            <person name="Del Rio T.G."/>
            <person name="Goodwin L."/>
            <person name="Pitluck S."/>
            <person name="Liolios K."/>
            <person name="Huntemann M."/>
            <person name="Ivanova N."/>
            <person name="Mavromatis K."/>
            <person name="Mikhailova N."/>
            <person name="Pati A."/>
            <person name="Chen A."/>
            <person name="Palaniappan K."/>
            <person name="Tapia R."/>
            <person name="Han C."/>
            <person name="Land M."/>
            <person name="Hauser L."/>
            <person name="Chang Y.J."/>
            <person name="Jeffries C.D."/>
            <person name="Brettin T."/>
            <person name="Yasawong M."/>
            <person name="Brambilla E.M."/>
            <person name="Rohde M."/>
            <person name="Sikorski J."/>
            <person name="Goker M."/>
            <person name="Detter J.C."/>
            <person name="Woyke T."/>
            <person name="Bristow J."/>
            <person name="Eisen J.A."/>
            <person name="Markowitz V."/>
            <person name="Hugenholtz P."/>
            <person name="Kyrpides N.C."/>
            <person name="Klenk H.P."/>
        </authorList>
    </citation>
    <scope>NUCLEOTIDE SEQUENCE [LARGE SCALE GENOMIC DNA]</scope>
    <source>
        <strain evidence="6">ATCC 8368 / DSM 20162 / CCUG 35730 / CIP 100753 / JCM 10117 / KCTC 9821 / NBRC 16120 / NCIMB 702349 / NCTC 13040</strain>
    </source>
</reference>
<dbReference type="SUPFAM" id="SSF48452">
    <property type="entry name" value="TPR-like"/>
    <property type="match status" value="1"/>
</dbReference>
<dbReference type="PANTHER" id="PTHR15544:SF0">
    <property type="entry name" value="TETRATRICOPEPTIDE REPEAT PROTEIN 33"/>
    <property type="match status" value="1"/>
</dbReference>
<dbReference type="STRING" id="521096.Tpau_1753"/>
<dbReference type="InterPro" id="IPR011990">
    <property type="entry name" value="TPR-like_helical_dom_sf"/>
</dbReference>
<dbReference type="PANTHER" id="PTHR15544">
    <property type="entry name" value="OSMOSIS RESPONSIVE FACTOR"/>
    <property type="match status" value="1"/>
</dbReference>
<gene>
    <name evidence="5" type="ordered locus">Tpau_1753</name>
</gene>
<dbReference type="AlphaFoldDB" id="D5UM91"/>
<dbReference type="InterPro" id="IPR013105">
    <property type="entry name" value="TPR_2"/>
</dbReference>
<keyword evidence="1" id="KW-0677">Repeat</keyword>
<dbReference type="KEGG" id="tpr:Tpau_1753"/>
<reference evidence="6" key="1">
    <citation type="submission" date="2010-03" db="EMBL/GenBank/DDBJ databases">
        <title>The complete chromosome of Tsukamurella paurometabola DSM 20162.</title>
        <authorList>
            <consortium name="US DOE Joint Genome Institute (JGI-PGF)"/>
            <person name="Lucas S."/>
            <person name="Copeland A."/>
            <person name="Lapidus A."/>
            <person name="Glavina del Rio T."/>
            <person name="Dalin E."/>
            <person name="Tice H."/>
            <person name="Bruce D."/>
            <person name="Goodwin L."/>
            <person name="Pitluck S."/>
            <person name="Kyrpides N."/>
            <person name="Mavromatis K."/>
            <person name="Ivanova N."/>
            <person name="Mikhailova N."/>
            <person name="Munk A.C."/>
            <person name="Brettin T."/>
            <person name="Detter J.C."/>
            <person name="Tapia R."/>
            <person name="Han C."/>
            <person name="Larimer F."/>
            <person name="Land M."/>
            <person name="Hauser L."/>
            <person name="Markowitz V."/>
            <person name="Cheng J.-F."/>
            <person name="Hugenholtz P."/>
            <person name="Woyke T."/>
            <person name="Wu D."/>
            <person name="Jando M."/>
            <person name="Brambilla E."/>
            <person name="Klenk H.-P."/>
            <person name="Eisen J.A."/>
        </authorList>
    </citation>
    <scope>NUCLEOTIDE SEQUENCE [LARGE SCALE GENOMIC DNA]</scope>
    <source>
        <strain evidence="6">ATCC 8368 / DSM 20162 / CCUG 35730 / CIP 100753 / JCM 10117 / KCTC 9821 / NBRC 16120 / NCIMB 702349 / NCTC 13040</strain>
    </source>
</reference>
<feature type="transmembrane region" description="Helical" evidence="4">
    <location>
        <begin position="307"/>
        <end position="327"/>
    </location>
</feature>